<dbReference type="AlphaFoldDB" id="A0A9N9KSL6"/>
<dbReference type="Gene3D" id="3.50.50.60">
    <property type="entry name" value="FAD/NAD(P)-binding domain"/>
    <property type="match status" value="1"/>
</dbReference>
<evidence type="ECO:0000259" key="2">
    <source>
        <dbReference type="Pfam" id="PF01266"/>
    </source>
</evidence>
<evidence type="ECO:0000256" key="1">
    <source>
        <dbReference type="SAM" id="MobiDB-lite"/>
    </source>
</evidence>
<evidence type="ECO:0000313" key="4">
    <source>
        <dbReference type="Proteomes" id="UP000696280"/>
    </source>
</evidence>
<name>A0A9N9KSL6_9HELO</name>
<dbReference type="Proteomes" id="UP000696280">
    <property type="component" value="Unassembled WGS sequence"/>
</dbReference>
<feature type="non-terminal residue" evidence="3">
    <location>
        <position position="1"/>
    </location>
</feature>
<feature type="region of interest" description="Disordered" evidence="1">
    <location>
        <begin position="1"/>
        <end position="25"/>
    </location>
</feature>
<dbReference type="InterPro" id="IPR036188">
    <property type="entry name" value="FAD/NAD-bd_sf"/>
</dbReference>
<dbReference type="PANTHER" id="PTHR13847">
    <property type="entry name" value="SARCOSINE DEHYDROGENASE-RELATED"/>
    <property type="match status" value="1"/>
</dbReference>
<feature type="domain" description="FAD dependent oxidoreductase" evidence="2">
    <location>
        <begin position="73"/>
        <end position="482"/>
    </location>
</feature>
<sequence length="497" mass="53356">MDLRAALPVSLPHPHPTTSYWQDPPDELLADYRSADVGVFTREEGGEGDGGEGEGEGEGDGEGDGDGDGEVVDTVIVGSGISGARVAWGVLGGDEVDCGRGEVGDGETGDGLRKRVVMLEARQACSGATGRNGAHTKAASYRSFPSNLSLLGVDEALRIARLEYRNILAVHAFAAKHKIECESRVCDTIDIIFDEGQWRQCIEAVSLMKKLFIEEGDAEGIARYELFDKEEARKKYLVKGKDMGEVKGGVRYAAGSINAYRFVCGVLKLCLSRGLELHTHTPVLSLSRRNSIWHIHTPRGIIKAKRVVLATNAYTSHLAPSFQGSIVPLRGQVTAQIPGKGMPKDGLGTTYSFIYANGYEYMVPRPAGSRFAGDIVIGGGLVKAPDEGVGEFGVVDDSALNPIISTYLKNSLVGYFGESWGEDEGEEGRVRREWTGIMGYTPDGFPFVGRVPGEENGNLWVSAGFVGHGMVLCWECGGRLVEMMRDGGGEGGEGFPR</sequence>
<dbReference type="SUPFAM" id="SSF51905">
    <property type="entry name" value="FAD/NAD(P)-binding domain"/>
    <property type="match status" value="1"/>
</dbReference>
<evidence type="ECO:0000313" key="3">
    <source>
        <dbReference type="EMBL" id="CAG8953425.1"/>
    </source>
</evidence>
<dbReference type="PANTHER" id="PTHR13847:SF284">
    <property type="entry name" value="FAD DEPENDENT OXIDOREDUCTASE DOMAIN-CONTAINING PROTEIN"/>
    <property type="match status" value="1"/>
</dbReference>
<keyword evidence="4" id="KW-1185">Reference proteome</keyword>
<reference evidence="3" key="1">
    <citation type="submission" date="2021-07" db="EMBL/GenBank/DDBJ databases">
        <authorList>
            <person name="Durling M."/>
        </authorList>
    </citation>
    <scope>NUCLEOTIDE SEQUENCE</scope>
</reference>
<feature type="region of interest" description="Disordered" evidence="1">
    <location>
        <begin position="41"/>
        <end position="71"/>
    </location>
</feature>
<dbReference type="OrthoDB" id="429143at2759"/>
<dbReference type="GO" id="GO:0005737">
    <property type="term" value="C:cytoplasm"/>
    <property type="evidence" value="ECO:0007669"/>
    <property type="project" value="TreeGrafter"/>
</dbReference>
<gene>
    <name evidence="3" type="ORF">HYFRA_00010174</name>
</gene>
<organism evidence="3 4">
    <name type="scientific">Hymenoscyphus fraxineus</name>
    <dbReference type="NCBI Taxonomy" id="746836"/>
    <lineage>
        <taxon>Eukaryota</taxon>
        <taxon>Fungi</taxon>
        <taxon>Dikarya</taxon>
        <taxon>Ascomycota</taxon>
        <taxon>Pezizomycotina</taxon>
        <taxon>Leotiomycetes</taxon>
        <taxon>Helotiales</taxon>
        <taxon>Helotiaceae</taxon>
        <taxon>Hymenoscyphus</taxon>
    </lineage>
</organism>
<proteinExistence type="predicted"/>
<dbReference type="Pfam" id="PF01266">
    <property type="entry name" value="DAO"/>
    <property type="match status" value="1"/>
</dbReference>
<feature type="compositionally biased region" description="Acidic residues" evidence="1">
    <location>
        <begin position="46"/>
        <end position="71"/>
    </location>
</feature>
<accession>A0A9N9KSL6</accession>
<comment type="caution">
    <text evidence="3">The sequence shown here is derived from an EMBL/GenBank/DDBJ whole genome shotgun (WGS) entry which is preliminary data.</text>
</comment>
<protein>
    <recommendedName>
        <fullName evidence="2">FAD dependent oxidoreductase domain-containing protein</fullName>
    </recommendedName>
</protein>
<dbReference type="EMBL" id="CAJVRL010000050">
    <property type="protein sequence ID" value="CAG8953425.1"/>
    <property type="molecule type" value="Genomic_DNA"/>
</dbReference>
<dbReference type="InterPro" id="IPR006076">
    <property type="entry name" value="FAD-dep_OxRdtase"/>
</dbReference>
<dbReference type="Gene3D" id="3.30.9.10">
    <property type="entry name" value="D-Amino Acid Oxidase, subunit A, domain 2"/>
    <property type="match status" value="1"/>
</dbReference>